<reference evidence="3" key="1">
    <citation type="journal article" date="2016" name="Genome Announc.">
        <title>Draft Genome Sequences of Five Rapidly Growing Mycobacterium Species, M. thermoresistibile, M. fortuitum subsp. acetamidolyticum, M. canariasense, M. brisbanense, and M. novocastrense.</title>
        <authorList>
            <person name="Katahira K."/>
            <person name="Ogura Y."/>
            <person name="Gotoh Y."/>
            <person name="Hayashi T."/>
        </authorList>
    </citation>
    <scope>NUCLEOTIDE SEQUENCE [LARGE SCALE GENOMIC DNA]</scope>
    <source>
        <strain evidence="3">JCM15654</strain>
    </source>
</reference>
<feature type="compositionally biased region" description="Basic and acidic residues" evidence="1">
    <location>
        <begin position="23"/>
        <end position="37"/>
    </location>
</feature>
<gene>
    <name evidence="2" type="ORF">RMCB_4573</name>
</gene>
<keyword evidence="3" id="KW-1185">Reference proteome</keyword>
<proteinExistence type="predicted"/>
<comment type="caution">
    <text evidence="2">The sequence shown here is derived from an EMBL/GenBank/DDBJ whole genome shotgun (WGS) entry which is preliminary data.</text>
</comment>
<dbReference type="EMBL" id="BCSX01000040">
    <property type="protein sequence ID" value="GAS90477.1"/>
    <property type="molecule type" value="Genomic_DNA"/>
</dbReference>
<dbReference type="RefSeq" id="WP_234792215.1">
    <property type="nucleotide sequence ID" value="NZ_BCSX01000040.1"/>
</dbReference>
<evidence type="ECO:0000313" key="3">
    <source>
        <dbReference type="Proteomes" id="UP000069620"/>
    </source>
</evidence>
<protein>
    <submittedName>
        <fullName evidence="2">Uncharacterized protein</fullName>
    </submittedName>
</protein>
<accession>A0A100W2L1</accession>
<sequence>MSAPEVSHAEQPQPGVSDAQLDQLRRRIEEPHDRQPERLVIPNNTPAGRAAQRPQPGGALPVSQAETRRRRLAGLPTVNYGSVSGGWSTVAEVAERIGPLAKRIAAAERPGRFSWRGSQVGVHDLVEGVHEIAGDITGWLAEADARAKTKHLAADPGKRRYAMTTLCDLAPRPALPEVTDAMIADGSWAAALTEMVAPLDGPLADLLRRAYPPGAPELRGALSRSERLEKLLRDSLDRPVAELVRRLDRADREAAKPSALAKAEAARAELEAMGVEI</sequence>
<dbReference type="Proteomes" id="UP000069620">
    <property type="component" value="Unassembled WGS sequence"/>
</dbReference>
<organism evidence="2 3">
    <name type="scientific">Mycolicibacterium brisbanense</name>
    <dbReference type="NCBI Taxonomy" id="146020"/>
    <lineage>
        <taxon>Bacteria</taxon>
        <taxon>Bacillati</taxon>
        <taxon>Actinomycetota</taxon>
        <taxon>Actinomycetes</taxon>
        <taxon>Mycobacteriales</taxon>
        <taxon>Mycobacteriaceae</taxon>
        <taxon>Mycolicibacterium</taxon>
    </lineage>
</organism>
<evidence type="ECO:0000313" key="2">
    <source>
        <dbReference type="EMBL" id="GAS90477.1"/>
    </source>
</evidence>
<name>A0A100W2L1_9MYCO</name>
<evidence type="ECO:0000256" key="1">
    <source>
        <dbReference type="SAM" id="MobiDB-lite"/>
    </source>
</evidence>
<reference evidence="3" key="2">
    <citation type="submission" date="2016-02" db="EMBL/GenBank/DDBJ databases">
        <title>Draft genome sequence of five rapidly growing Mycobacterium species.</title>
        <authorList>
            <person name="Katahira K."/>
            <person name="Gotou Y."/>
            <person name="Iida K."/>
            <person name="Ogura Y."/>
            <person name="Hayashi T."/>
        </authorList>
    </citation>
    <scope>NUCLEOTIDE SEQUENCE [LARGE SCALE GENOMIC DNA]</scope>
    <source>
        <strain evidence="3">JCM15654</strain>
    </source>
</reference>
<dbReference type="STRING" id="146020.RMCB_4573"/>
<dbReference type="AlphaFoldDB" id="A0A100W2L1"/>
<feature type="region of interest" description="Disordered" evidence="1">
    <location>
        <begin position="1"/>
        <end position="64"/>
    </location>
</feature>